<keyword evidence="3" id="KW-0053">Apoptosis</keyword>
<dbReference type="AlphaFoldDB" id="A0AAV2TKC9"/>
<keyword evidence="8" id="KW-0539">Nucleus</keyword>
<comment type="caution">
    <text evidence="10">The sequence shown here is derived from an EMBL/GenBank/DDBJ whole genome shotgun (WGS) entry which is preliminary data.</text>
</comment>
<name>A0AAV2TKC9_CALDB</name>
<evidence type="ECO:0000256" key="7">
    <source>
        <dbReference type="ARBA" id="ARBA00023163"/>
    </source>
</evidence>
<keyword evidence="6" id="KW-0010">Activator</keyword>
<evidence type="ECO:0000313" key="10">
    <source>
        <dbReference type="EMBL" id="CAL5136848.1"/>
    </source>
</evidence>
<evidence type="ECO:0000256" key="2">
    <source>
        <dbReference type="ARBA" id="ARBA00008548"/>
    </source>
</evidence>
<dbReference type="GO" id="GO:0043565">
    <property type="term" value="F:sequence-specific DNA binding"/>
    <property type="evidence" value="ECO:0007669"/>
    <property type="project" value="TreeGrafter"/>
</dbReference>
<dbReference type="InterPro" id="IPR031972">
    <property type="entry name" value="CSRNP_N"/>
</dbReference>
<proteinExistence type="inferred from homology"/>
<dbReference type="GO" id="GO:0006915">
    <property type="term" value="P:apoptotic process"/>
    <property type="evidence" value="ECO:0007669"/>
    <property type="project" value="UniProtKB-KW"/>
</dbReference>
<reference evidence="10" key="1">
    <citation type="submission" date="2024-06" db="EMBL/GenBank/DDBJ databases">
        <authorList>
            <person name="Liu X."/>
            <person name="Lenzi L."/>
            <person name="Haldenby T S."/>
            <person name="Uol C."/>
        </authorList>
    </citation>
    <scope>NUCLEOTIDE SEQUENCE</scope>
</reference>
<gene>
    <name evidence="10" type="ORF">CDAUBV1_LOCUS11146</name>
</gene>
<accession>A0AAV2TKC9</accession>
<keyword evidence="5" id="KW-0238">DNA-binding</keyword>
<comment type="similarity">
    <text evidence="2">Belongs to the AXUD1 family.</text>
</comment>
<comment type="subcellular location">
    <subcellularLocation>
        <location evidence="1">Nucleus</location>
    </subcellularLocation>
</comment>
<evidence type="ECO:0000313" key="11">
    <source>
        <dbReference type="Proteomes" id="UP001497525"/>
    </source>
</evidence>
<dbReference type="GO" id="GO:0005634">
    <property type="term" value="C:nucleus"/>
    <property type="evidence" value="ECO:0007669"/>
    <property type="project" value="UniProtKB-SubCell"/>
</dbReference>
<evidence type="ECO:0000256" key="3">
    <source>
        <dbReference type="ARBA" id="ARBA00022703"/>
    </source>
</evidence>
<evidence type="ECO:0000256" key="4">
    <source>
        <dbReference type="ARBA" id="ARBA00023015"/>
    </source>
</evidence>
<evidence type="ECO:0000259" key="9">
    <source>
        <dbReference type="Pfam" id="PF16019"/>
    </source>
</evidence>
<dbReference type="EMBL" id="CAXLJL010000356">
    <property type="protein sequence ID" value="CAL5136848.1"/>
    <property type="molecule type" value="Genomic_DNA"/>
</dbReference>
<protein>
    <recommendedName>
        <fullName evidence="9">Cysteine/serine-rich nuclear protein N-terminal domain-containing protein</fullName>
    </recommendedName>
</protein>
<organism evidence="10 11">
    <name type="scientific">Calicophoron daubneyi</name>
    <name type="common">Rumen fluke</name>
    <name type="synonym">Paramphistomum daubneyi</name>
    <dbReference type="NCBI Taxonomy" id="300641"/>
    <lineage>
        <taxon>Eukaryota</taxon>
        <taxon>Metazoa</taxon>
        <taxon>Spiralia</taxon>
        <taxon>Lophotrochozoa</taxon>
        <taxon>Platyhelminthes</taxon>
        <taxon>Trematoda</taxon>
        <taxon>Digenea</taxon>
        <taxon>Plagiorchiida</taxon>
        <taxon>Pronocephalata</taxon>
        <taxon>Paramphistomoidea</taxon>
        <taxon>Paramphistomidae</taxon>
        <taxon>Calicophoron</taxon>
    </lineage>
</organism>
<sequence length="374" mass="41274">MKLSIRAELDSDENDCALSLVFAERSPASAVDVLVLDGIVPTLVGELTTGLSAGAPEPFEFRFRSNKSECNGVSLVSEPGNHRTEARFCWARGADKCKRHVLFEKVDVYCFNRAQGFTCVPSQEHEEVGTLCGYPPKISGGRIVVTPGQIRCIERCIRSAPASLRDRTFHGNSVASFSLCSGSVELSSRLLLEGDNTNPVVFDEDCQSDDDIDDQLSGIIGCYFLQLLSTEKRRTMLRKAGPRSIDHSEHLDRQAVRTGREMCRCSCVDEVCLPSQCICALNGIKCQVDRPGFPCTCVSASACQNPEGRTEFNPVQVRAHYLRTHMRLDMERQAEKRTTQTVDVQSIMVENLAEEPAAKRPKIATYGQPADSND</sequence>
<keyword evidence="4" id="KW-0805">Transcription regulation</keyword>
<dbReference type="PANTHER" id="PTHR13580:SF9">
    <property type="entry name" value="AXIN1 UP-REGULATED 1, ISOFORM A"/>
    <property type="match status" value="1"/>
</dbReference>
<dbReference type="PRINTS" id="PR02031">
    <property type="entry name" value="CYSSERRICHNP"/>
</dbReference>
<dbReference type="GO" id="GO:0000981">
    <property type="term" value="F:DNA-binding transcription factor activity, RNA polymerase II-specific"/>
    <property type="evidence" value="ECO:0007669"/>
    <property type="project" value="TreeGrafter"/>
</dbReference>
<evidence type="ECO:0000256" key="8">
    <source>
        <dbReference type="ARBA" id="ARBA00023242"/>
    </source>
</evidence>
<dbReference type="InterPro" id="IPR023260">
    <property type="entry name" value="Cys/Ser-rich_nuc_prot"/>
</dbReference>
<dbReference type="PANTHER" id="PTHR13580">
    <property type="entry name" value="TGF-BETA INDUCED APOPTOSIS PROTEIN"/>
    <property type="match status" value="1"/>
</dbReference>
<evidence type="ECO:0000256" key="5">
    <source>
        <dbReference type="ARBA" id="ARBA00023125"/>
    </source>
</evidence>
<dbReference type="Pfam" id="PF16019">
    <property type="entry name" value="CSRNP_N"/>
    <property type="match status" value="2"/>
</dbReference>
<dbReference type="Proteomes" id="UP001497525">
    <property type="component" value="Unassembled WGS sequence"/>
</dbReference>
<feature type="domain" description="Cysteine/serine-rich nuclear protein N-terminal" evidence="9">
    <location>
        <begin position="97"/>
        <end position="124"/>
    </location>
</feature>
<keyword evidence="7" id="KW-0804">Transcription</keyword>
<feature type="domain" description="Cysteine/serine-rich nuclear protein N-terminal" evidence="9">
    <location>
        <begin position="203"/>
        <end position="331"/>
    </location>
</feature>
<evidence type="ECO:0000256" key="1">
    <source>
        <dbReference type="ARBA" id="ARBA00004123"/>
    </source>
</evidence>
<evidence type="ECO:0000256" key="6">
    <source>
        <dbReference type="ARBA" id="ARBA00023159"/>
    </source>
</evidence>